<gene>
    <name evidence="2" type="ORF">HCN58_27765</name>
</gene>
<dbReference type="EMBL" id="JAAVLX010000010">
    <property type="protein sequence ID" value="NOJ43319.1"/>
    <property type="molecule type" value="Genomic_DNA"/>
</dbReference>
<name>A0A7Y4LYI5_9BRAD</name>
<dbReference type="Pfam" id="PF24785">
    <property type="entry name" value="RXYLT1_C"/>
    <property type="match status" value="1"/>
</dbReference>
<dbReference type="GO" id="GO:0016740">
    <property type="term" value="F:transferase activity"/>
    <property type="evidence" value="ECO:0007669"/>
    <property type="project" value="UniProtKB-KW"/>
</dbReference>
<evidence type="ECO:0000313" key="3">
    <source>
        <dbReference type="Proteomes" id="UP000544122"/>
    </source>
</evidence>
<keyword evidence="3" id="KW-1185">Reference proteome</keyword>
<evidence type="ECO:0000259" key="1">
    <source>
        <dbReference type="Pfam" id="PF24785"/>
    </source>
</evidence>
<comment type="caution">
    <text evidence="2">The sequence shown here is derived from an EMBL/GenBank/DDBJ whole genome shotgun (WGS) entry which is preliminary data.</text>
</comment>
<protein>
    <submittedName>
        <fullName evidence="2">Glycosyltransferase family 1 protein</fullName>
    </submittedName>
</protein>
<dbReference type="AlphaFoldDB" id="A0A7Y4LYI5"/>
<evidence type="ECO:0000313" key="2">
    <source>
        <dbReference type="EMBL" id="NOJ43319.1"/>
    </source>
</evidence>
<accession>A0A7Y4LYI5</accession>
<dbReference type="SUPFAM" id="SSF53756">
    <property type="entry name" value="UDP-Glycosyltransferase/glycogen phosphorylase"/>
    <property type="match status" value="1"/>
</dbReference>
<proteinExistence type="predicted"/>
<reference evidence="2 3" key="1">
    <citation type="submission" date="2020-03" db="EMBL/GenBank/DDBJ databases">
        <title>Bradyrhizobium diversity isolated from nodules of Indigofera sp.</title>
        <authorList>
            <person name="Klepa M."/>
            <person name="Helene L."/>
            <person name="Hungria M."/>
        </authorList>
    </citation>
    <scope>NUCLEOTIDE SEQUENCE [LARGE SCALE GENOMIC DNA]</scope>
    <source>
        <strain evidence="2 3">WSM 1791</strain>
    </source>
</reference>
<dbReference type="Proteomes" id="UP000544122">
    <property type="component" value="Unassembled WGS sequence"/>
</dbReference>
<dbReference type="Gene3D" id="3.40.50.2000">
    <property type="entry name" value="Glycogen Phosphorylase B"/>
    <property type="match status" value="1"/>
</dbReference>
<keyword evidence="2" id="KW-0808">Transferase</keyword>
<organism evidence="2 3">
    <name type="scientific">Bradyrhizobium australiense</name>
    <dbReference type="NCBI Taxonomy" id="2721161"/>
    <lineage>
        <taxon>Bacteria</taxon>
        <taxon>Pseudomonadati</taxon>
        <taxon>Pseudomonadota</taxon>
        <taxon>Alphaproteobacteria</taxon>
        <taxon>Hyphomicrobiales</taxon>
        <taxon>Nitrobacteraceae</taxon>
        <taxon>Bradyrhizobium</taxon>
    </lineage>
</organism>
<sequence length="347" mass="39168">MRILEISRSGFFKALQPDSTLWIRWGSPLTADEPHRPEAFGSSTTASALLHICNKTYDLIVLPAIHPDHRFDQPLHKLIAKSMLRAFGRSPAFSRLLNRLLIGTNRHAIIDVRDERNLCETTIRLFPRNTLYFKRELDLDRTTDPQALDRVRPLSLFVPDERCLLPPRGKDIDIFFAGALCNSIRTDALDAAHSLAARGLRVVTPCTPLPYPEFMAALARSWLVLSPEGYGWDCYRHYEACLAGSVPVINSPSYRRRLYLEDGVHCFYYDADQGSLVDQLPALLVDKDRLLRMAEAGRRHILANHTRSAVANYMLKEIFGGGPAMADLLPRIPPADTSGRMKVPLNR</sequence>
<dbReference type="InterPro" id="IPR057538">
    <property type="entry name" value="RXYLT1_C"/>
</dbReference>
<feature type="domain" description="RXYLT1 C-terminal" evidence="1">
    <location>
        <begin position="212"/>
        <end position="250"/>
    </location>
</feature>
<dbReference type="RefSeq" id="WP_171582536.1">
    <property type="nucleotide sequence ID" value="NZ_JAAVLX010000010.1"/>
</dbReference>